<proteinExistence type="predicted"/>
<gene>
    <name evidence="1" type="ORF">LOKG_00073</name>
</gene>
<dbReference type="Proteomes" id="UP000201389">
    <property type="component" value="Segment"/>
</dbReference>
<protein>
    <submittedName>
        <fullName evidence="1">Uncharacterized protein</fullName>
    </submittedName>
</protein>
<reference evidence="1 2" key="1">
    <citation type="submission" date="2010-10" db="EMBL/GenBank/DDBJ databases">
        <title>The Genome Sequence of Loktanella phage pCB2051-A.</title>
        <authorList>
            <consortium name="The Broad Institute Genome Sequencing Platform"/>
            <person name="Henn M.R."/>
            <person name="Buchan A."/>
            <person name="Levin J."/>
            <person name="Malboeuf C."/>
            <person name="Casali M."/>
            <person name="Russ C."/>
            <person name="Lennon N."/>
            <person name="Chapman S.B."/>
            <person name="Erlich R."/>
            <person name="Young S.K."/>
            <person name="Yandava C."/>
            <person name="Zeng Q."/>
            <person name="Alvarado L."/>
            <person name="Anderson S."/>
            <person name="Berlin A."/>
            <person name="Chen Z."/>
            <person name="Freedman E."/>
            <person name="Gellesch M."/>
            <person name="Goldberg J."/>
            <person name="Green L."/>
            <person name="Griggs A."/>
            <person name="Gujja S."/>
            <person name="Heilman E.R."/>
            <person name="Heiman D."/>
            <person name="Hollinger A."/>
            <person name="Howarth C."/>
            <person name="Larson L."/>
            <person name="Mehta T."/>
            <person name="Pearson M."/>
            <person name="Roberts A."/>
            <person name="Ryan E."/>
            <person name="Saif S."/>
            <person name="Shea T."/>
            <person name="Shenoy N."/>
            <person name="Sisk P."/>
            <person name="Stolte C."/>
            <person name="Sykes S."/>
            <person name="White J."/>
            <person name="Haas B."/>
            <person name="Nusbaum C."/>
            <person name="Birren B."/>
        </authorList>
    </citation>
    <scope>NUCLEOTIDE SEQUENCE [LARGE SCALE GENOMIC DNA]</scope>
    <source>
        <strain evidence="2">pCB2051-A</strain>
    </source>
</reference>
<organism evidence="1 2">
    <name type="scientific">Loktanella phage pCB2051-A</name>
    <dbReference type="NCBI Taxonomy" id="754044"/>
    <lineage>
        <taxon>Viruses</taxon>
        <taxon>Duplodnaviria</taxon>
        <taxon>Heunggongvirae</taxon>
        <taxon>Uroviricota</taxon>
        <taxon>Caudoviricetes</taxon>
        <taxon>Casjensviridae</taxon>
        <taxon>Broinstvirus</taxon>
        <taxon>Broinstvirus pCB2051A</taxon>
    </lineage>
</organism>
<dbReference type="EMBL" id="HQ632859">
    <property type="protein sequence ID" value="AGH31509.1"/>
    <property type="molecule type" value="Genomic_DNA"/>
</dbReference>
<sequence>MMCPEKTENYFTDLRADIDAKVMPESEATTLRILKGQIHSGLPGRTKTQLIGIMERVFKGEEIVFVQPNMINVDYVFRMAMDLFAVVGAERSKQCDYQIDFGDGRMRVAAASQRPEPMVASTNFLIEFDHDWRGIHGLPDYCITTWLETAGMQQKKLEITKGDPS</sequence>
<keyword evidence="2" id="KW-1185">Reference proteome</keyword>
<evidence type="ECO:0000313" key="2">
    <source>
        <dbReference type="Proteomes" id="UP000201389"/>
    </source>
</evidence>
<accession>M4QT36</accession>
<dbReference type="GeneID" id="15011542"/>
<dbReference type="KEGG" id="vg:15011542"/>
<dbReference type="RefSeq" id="YP_007674969.1">
    <property type="nucleotide sequence ID" value="NC_020853.1"/>
</dbReference>
<name>M4QT36_9CAUD</name>
<evidence type="ECO:0000313" key="1">
    <source>
        <dbReference type="EMBL" id="AGH31509.1"/>
    </source>
</evidence>